<name>A0A2P5CBH6_PARAD</name>
<comment type="caution">
    <text evidence="1">The sequence shown here is derived from an EMBL/GenBank/DDBJ whole genome shotgun (WGS) entry which is preliminary data.</text>
</comment>
<dbReference type="EMBL" id="JXTB01000149">
    <property type="protein sequence ID" value="PON58416.1"/>
    <property type="molecule type" value="Genomic_DNA"/>
</dbReference>
<reference evidence="2" key="1">
    <citation type="submission" date="2016-06" db="EMBL/GenBank/DDBJ databases">
        <title>Parallel loss of symbiosis genes in relatives of nitrogen-fixing non-legume Parasponia.</title>
        <authorList>
            <person name="Van Velzen R."/>
            <person name="Holmer R."/>
            <person name="Bu F."/>
            <person name="Rutten L."/>
            <person name="Van Zeijl A."/>
            <person name="Liu W."/>
            <person name="Santuari L."/>
            <person name="Cao Q."/>
            <person name="Sharma T."/>
            <person name="Shen D."/>
            <person name="Roswanjaya Y."/>
            <person name="Wardhani T."/>
            <person name="Kalhor M.S."/>
            <person name="Jansen J."/>
            <person name="Van den Hoogen J."/>
            <person name="Gungor B."/>
            <person name="Hartog M."/>
            <person name="Hontelez J."/>
            <person name="Verver J."/>
            <person name="Yang W.-C."/>
            <person name="Schijlen E."/>
            <person name="Repin R."/>
            <person name="Schilthuizen M."/>
            <person name="Schranz E."/>
            <person name="Heidstra R."/>
            <person name="Miyata K."/>
            <person name="Fedorova E."/>
            <person name="Kohlen W."/>
            <person name="Bisseling T."/>
            <person name="Smit S."/>
            <person name="Geurts R."/>
        </authorList>
    </citation>
    <scope>NUCLEOTIDE SEQUENCE [LARGE SCALE GENOMIC DNA]</scope>
    <source>
        <strain evidence="2">cv. WU1-14</strain>
    </source>
</reference>
<gene>
    <name evidence="1" type="ORF">PanWU01x14_166280</name>
</gene>
<proteinExistence type="predicted"/>
<keyword evidence="2" id="KW-1185">Reference proteome</keyword>
<evidence type="ECO:0000313" key="1">
    <source>
        <dbReference type="EMBL" id="PON58416.1"/>
    </source>
</evidence>
<accession>A0A2P5CBH6</accession>
<dbReference type="Proteomes" id="UP000237105">
    <property type="component" value="Unassembled WGS sequence"/>
</dbReference>
<evidence type="ECO:0000313" key="2">
    <source>
        <dbReference type="Proteomes" id="UP000237105"/>
    </source>
</evidence>
<dbReference type="AlphaFoldDB" id="A0A2P5CBH6"/>
<sequence>MVSRYALLNSSGCWDTSPKDMSLDMVGWLRLKPLATYLKLVSIGGLSDADLNHEEFML</sequence>
<organism evidence="1 2">
    <name type="scientific">Parasponia andersonii</name>
    <name type="common">Sponia andersonii</name>
    <dbReference type="NCBI Taxonomy" id="3476"/>
    <lineage>
        <taxon>Eukaryota</taxon>
        <taxon>Viridiplantae</taxon>
        <taxon>Streptophyta</taxon>
        <taxon>Embryophyta</taxon>
        <taxon>Tracheophyta</taxon>
        <taxon>Spermatophyta</taxon>
        <taxon>Magnoliopsida</taxon>
        <taxon>eudicotyledons</taxon>
        <taxon>Gunneridae</taxon>
        <taxon>Pentapetalae</taxon>
        <taxon>rosids</taxon>
        <taxon>fabids</taxon>
        <taxon>Rosales</taxon>
        <taxon>Cannabaceae</taxon>
        <taxon>Parasponia</taxon>
    </lineage>
</organism>
<dbReference type="OrthoDB" id="10289081at2759"/>
<protein>
    <submittedName>
        <fullName evidence="1">Uncharacterized protein</fullName>
    </submittedName>
</protein>